<keyword evidence="5" id="KW-0945">Host-virus interaction</keyword>
<keyword evidence="15" id="KW-1038">Host endoplasmic reticulum</keyword>
<evidence type="ECO:0000256" key="9">
    <source>
        <dbReference type="ARBA" id="ARBA00022812"/>
    </source>
</evidence>
<dbReference type="InterPro" id="IPR005168">
    <property type="entry name" value="Bunya_G2"/>
</dbReference>
<dbReference type="KEGG" id="vg:40527380"/>
<keyword evidence="13 18" id="KW-0472">Membrane</keyword>
<feature type="domain" description="Bunyavirus glycoprotein G1" evidence="19">
    <location>
        <begin position="509"/>
        <end position="1371"/>
    </location>
</feature>
<evidence type="ECO:0000256" key="6">
    <source>
        <dbReference type="ARBA" id="ARBA00022692"/>
    </source>
</evidence>
<dbReference type="RefSeq" id="YP_009667022.1">
    <property type="nucleotide sequence ID" value="NC_043675.1"/>
</dbReference>
<evidence type="ECO:0000256" key="17">
    <source>
        <dbReference type="ARBA" id="ARBA00031199"/>
    </source>
</evidence>
<keyword evidence="10" id="KW-0946">Virion</keyword>
<name>A0A0R7FK55_9VIRU</name>
<keyword evidence="8" id="KW-1161">Viral attachment to host cell</keyword>
<keyword evidence="16" id="KW-1160">Virus entry into host cell</keyword>
<evidence type="ECO:0000256" key="12">
    <source>
        <dbReference type="ARBA" id="ARBA00022989"/>
    </source>
</evidence>
<feature type="transmembrane region" description="Helical" evidence="18">
    <location>
        <begin position="362"/>
        <end position="387"/>
    </location>
</feature>
<evidence type="ECO:0000256" key="18">
    <source>
        <dbReference type="SAM" id="Phobius"/>
    </source>
</evidence>
<feature type="domain" description="Bunyavirus glycoprotein G2" evidence="20">
    <location>
        <begin position="23"/>
        <end position="303"/>
    </location>
</feature>
<evidence type="ECO:0000256" key="14">
    <source>
        <dbReference type="ARBA" id="ARBA00023180"/>
    </source>
</evidence>
<evidence type="ECO:0000256" key="3">
    <source>
        <dbReference type="ARBA" id="ARBA00004625"/>
    </source>
</evidence>
<evidence type="ECO:0000313" key="21">
    <source>
        <dbReference type="EMBL" id="AKO90183.1"/>
    </source>
</evidence>
<keyword evidence="6 18" id="KW-0812">Transmembrane</keyword>
<dbReference type="Proteomes" id="UP000098063">
    <property type="component" value="Genome"/>
</dbReference>
<keyword evidence="22" id="KW-1185">Reference proteome</keyword>
<keyword evidence="14" id="KW-0325">Glycoprotein</keyword>
<dbReference type="EMBL" id="KP792689">
    <property type="protein sequence ID" value="AKO90183.1"/>
    <property type="molecule type" value="Viral_cRNA"/>
</dbReference>
<feature type="transmembrane region" description="Helical" evidence="18">
    <location>
        <begin position="310"/>
        <end position="330"/>
    </location>
</feature>
<evidence type="ECO:0000313" key="22">
    <source>
        <dbReference type="Proteomes" id="UP000098063"/>
    </source>
</evidence>
<evidence type="ECO:0000256" key="11">
    <source>
        <dbReference type="ARBA" id="ARBA00022870"/>
    </source>
</evidence>
<dbReference type="GO" id="GO:0044003">
    <property type="term" value="P:symbiont-mediated perturbation of host process"/>
    <property type="evidence" value="ECO:0007669"/>
    <property type="project" value="InterPro"/>
</dbReference>
<keyword evidence="11" id="KW-1043">Host membrane</keyword>
<evidence type="ECO:0000259" key="19">
    <source>
        <dbReference type="Pfam" id="PF03557"/>
    </source>
</evidence>
<keyword evidence="12 18" id="KW-1133">Transmembrane helix</keyword>
<dbReference type="InterPro" id="IPR026400">
    <property type="entry name" value="Bunya_nonstruc_pro_NSm"/>
</dbReference>
<evidence type="ECO:0000256" key="1">
    <source>
        <dbReference type="ARBA" id="ARBA00004182"/>
    </source>
</evidence>
<evidence type="ECO:0000256" key="10">
    <source>
        <dbReference type="ARBA" id="ARBA00022844"/>
    </source>
</evidence>
<evidence type="ECO:0000256" key="7">
    <source>
        <dbReference type="ARBA" id="ARBA00022729"/>
    </source>
</evidence>
<evidence type="ECO:0000256" key="2">
    <source>
        <dbReference type="ARBA" id="ARBA00004252"/>
    </source>
</evidence>
<protein>
    <recommendedName>
        <fullName evidence="4">Envelopment polyprotein</fullName>
    </recommendedName>
    <alternativeName>
        <fullName evidence="17">M polyprotein</fullName>
    </alternativeName>
</protein>
<dbReference type="GO" id="GO:0055036">
    <property type="term" value="C:virion membrane"/>
    <property type="evidence" value="ECO:0007669"/>
    <property type="project" value="UniProtKB-SubCell"/>
</dbReference>
<dbReference type="Pfam" id="PF03563">
    <property type="entry name" value="Bunya_G2"/>
    <property type="match status" value="1"/>
</dbReference>
<evidence type="ECO:0000256" key="13">
    <source>
        <dbReference type="ARBA" id="ARBA00023136"/>
    </source>
</evidence>
<dbReference type="NCBIfam" id="TIGR04210">
    <property type="entry name" value="bunya_NSm"/>
    <property type="match status" value="1"/>
</dbReference>
<dbReference type="GO" id="GO:0019062">
    <property type="term" value="P:virion attachment to host cell"/>
    <property type="evidence" value="ECO:0007669"/>
    <property type="project" value="UniProtKB-KW"/>
</dbReference>
<accession>A0A0R7FK55</accession>
<dbReference type="InterPro" id="IPR005167">
    <property type="entry name" value="Bunya_G1"/>
</dbReference>
<comment type="subcellular location">
    <subcellularLocation>
        <location evidence="2">Host Golgi apparatus membrane</location>
        <topology evidence="2">Multi-pass membrane protein</topology>
    </subcellularLocation>
    <subcellularLocation>
        <location evidence="3">Host endoplasmic reticulum membrane</location>
    </subcellularLocation>
    <subcellularLocation>
        <location evidence="1">Virion membrane</location>
    </subcellularLocation>
</comment>
<reference evidence="21 22" key="1">
    <citation type="journal article" date="2015" name="Viruses">
        <title>Genetic and Phylogenetic Characterization of Tataguine and Witwatersrand Viruses and Other Orthobunyaviruses of the Anopheles A, Capim, Guama, Koongol, Mapputta, Tete, and Turlock Serogroups.</title>
        <authorList>
            <person name="Shchetinin A.M."/>
            <person name="Lvov D.K."/>
            <person name="Deriabin P.G."/>
            <person name="Botikov A.G."/>
            <person name="Gitelman A.K."/>
            <person name="Kuhn J.H."/>
            <person name="Alkhovsky S.V."/>
        </authorList>
    </citation>
    <scope>NUCLEOTIDE SEQUENCE [LARGE SCALE GENOMIC DNA]</scope>
    <source>
        <strain evidence="21">SAAr 1062</strain>
    </source>
</reference>
<keyword evidence="7" id="KW-0732">Signal</keyword>
<organism evidence="21 22">
    <name type="scientific">Witwatersrand virus</name>
    <dbReference type="NCBI Taxonomy" id="1678231"/>
    <lineage>
        <taxon>Viruses</taxon>
        <taxon>Riboviria</taxon>
        <taxon>Orthornavirae</taxon>
        <taxon>Negarnaviricota</taxon>
        <taxon>Polyploviricotina</taxon>
        <taxon>Bunyaviricetes</taxon>
        <taxon>Elliovirales</taxon>
        <taxon>Peribunyaviridae</taxon>
        <taxon>Orthobunyavirus</taxon>
        <taxon>Orthobunyavirus witwatersrandense</taxon>
    </lineage>
</organism>
<dbReference type="GO" id="GO:0044178">
    <property type="term" value="C:host cell Golgi membrane"/>
    <property type="evidence" value="ECO:0007669"/>
    <property type="project" value="UniProtKB-SubCell"/>
</dbReference>
<evidence type="ECO:0000256" key="5">
    <source>
        <dbReference type="ARBA" id="ARBA00022581"/>
    </source>
</evidence>
<feature type="transmembrane region" description="Helical" evidence="18">
    <location>
        <begin position="1386"/>
        <end position="1408"/>
    </location>
</feature>
<dbReference type="Pfam" id="PF03557">
    <property type="entry name" value="Bunya_G1"/>
    <property type="match status" value="1"/>
</dbReference>
<evidence type="ECO:0000256" key="15">
    <source>
        <dbReference type="ARBA" id="ARBA00023184"/>
    </source>
</evidence>
<keyword evidence="9" id="KW-1040">Host Golgi apparatus</keyword>
<feature type="transmembrane region" description="Helical" evidence="18">
    <location>
        <begin position="216"/>
        <end position="247"/>
    </location>
</feature>
<evidence type="ECO:0000256" key="4">
    <source>
        <dbReference type="ARBA" id="ARBA00015294"/>
    </source>
</evidence>
<dbReference type="GO" id="GO:0046718">
    <property type="term" value="P:symbiont entry into host cell"/>
    <property type="evidence" value="ECO:0007669"/>
    <property type="project" value="UniProtKB-KW"/>
</dbReference>
<evidence type="ECO:0000256" key="16">
    <source>
        <dbReference type="ARBA" id="ARBA00023296"/>
    </source>
</evidence>
<dbReference type="GO" id="GO:0044167">
    <property type="term" value="C:host cell endoplasmic reticulum membrane"/>
    <property type="evidence" value="ECO:0007669"/>
    <property type="project" value="UniProtKB-SubCell"/>
</dbReference>
<sequence>MGFLNWLLLFFAMHTVRAIPSTRCFAGGQKMHELTSSKVTSEACLKDDVSQVKIHTNYFKNETGIYAIMTAYRKWTVADWHECRPKKTVSGSINVIEVDKSMMISSVVYTCDKDCTINIDKENAQIILHTEGINNFEVSGTTVIKAWFKTTATIPLQQTCEHIKIICGKKILQFHSCFKHHMSCIRYLQNSMVPGKISNAICQNLELLIMTTITTLIFSILILLAKTYLCYLLLPLFIPIAYCYGFFYDRSCKKCKSCGLAYHPFTKCGEHCVCGGKFETSERMKIHRDSGLCQGYKSLRSARVLCKSKASALTLSVLLSILLLGFLTPVQGVPIKTNFTIDELPEYSQDQSNQVTLLHKNVIYSLLVDLLLIILVFVSIICINHFVYSIANIFAIYCNTCDMYHSRSNLKYFGDFTNRCGSCTCGQFEDMQGVLIHKRSSRCLTKYKIMTLKHVILWIIITLVVKDFAMVAQAKTLKECLQIKELEKDCTGPFFDIKECSTTTMQKSYGDIANWLKTKEVISELDKKAASELSQDVTRSLQKIETTLGLHQKILFEILFLSRNCDYYKSFDNVYSTHQLQWQTLAKNGDFDYCKTKGTEALCKCISGAACQSIIDKKDDIDTHYKSKDQQRKKDIETVMSITRYMFPGTGHSYIANQTVTKQYTKVVEYFTSFAEKHATNLRLKAFSILISGLLKTTTSLEPPEQLASFVPKLARPTIPGFTDLIDSNFDQSAQNDGRRCKSPSVIVCASPRTGYTSDEMYICRDTKYYIIDTKGLQLYKLDNSAGTYCVGDKYCNLKYRVLTPEESLALRKDNNCKHKEYTEPKNYLTERLTICRQKATGKCGEEPTFRVSLCENGFVYPTAAKASPKDSAFPNDRCFDTTCKYGYYPYNMIQYSKCVWDNIKITSSRIKIASYENFQEYKDQLLKKITSDLTIGKFNLVENMPYFIPKRKYLTIKGVTTADGIDGSFVEFEIPSLTGVSAGYTVTTKEGQELFDFIVYIKNSATSATYSYAYSTGPTIGINNKHTEVCTGKCPEKIPHEAGWATFSRERTSTWGCEEFGCLAINEGCLYGSCQDVVKPELDIYSKAGADTTKTNVCISLNHKTYCQEIDALNPIITENIEAQFKTVESKNLPRLIAIKNHKLYTGQINELGSFGKYCGNLQVTNNQTLGLADVKFDYTCHAAQRKDILIRKCLENSYQSCKLLKEESDYMLIEEATHVTISDNKKINGNLAIKAIFGDFNYKSYTKDLDFEAEISCVGCFSCLHGIVCEANLKTTVETSCEVTSICSLYTNRLILLPSQEKYSLMIRCDRQIAENELDISICGKKIESHITITNTNDKLELSTGEQSTYIHEEDLRCTTWLCKFQEEGFNFILGPIYNWLGKFTWPVIAIIIIIFLIFIGVYVFMPMCMKLRDILKKNEYEHLQEIKTDMNNIPMIVKYKIKPFA</sequence>
<dbReference type="GeneID" id="40527380"/>
<feature type="transmembrane region" description="Helical" evidence="18">
    <location>
        <begin position="455"/>
        <end position="474"/>
    </location>
</feature>
<proteinExistence type="predicted"/>
<evidence type="ECO:0000256" key="8">
    <source>
        <dbReference type="ARBA" id="ARBA00022804"/>
    </source>
</evidence>
<evidence type="ECO:0000259" key="20">
    <source>
        <dbReference type="Pfam" id="PF03563"/>
    </source>
</evidence>